<dbReference type="InterPro" id="IPR037018">
    <property type="entry name" value="GH65_N"/>
</dbReference>
<keyword evidence="3" id="KW-0472">Membrane</keyword>
<dbReference type="GO" id="GO:0030246">
    <property type="term" value="F:carbohydrate binding"/>
    <property type="evidence" value="ECO:0007669"/>
    <property type="project" value="InterPro"/>
</dbReference>
<dbReference type="Proteomes" id="UP000292627">
    <property type="component" value="Unassembled WGS sequence"/>
</dbReference>
<evidence type="ECO:0000259" key="4">
    <source>
        <dbReference type="Pfam" id="PF06165"/>
    </source>
</evidence>
<keyword evidence="2" id="KW-0808">Transferase</keyword>
<dbReference type="InterPro" id="IPR037820">
    <property type="entry name" value="GH94N_NdvB"/>
</dbReference>
<dbReference type="InterPro" id="IPR052047">
    <property type="entry name" value="GH94_Enzymes"/>
</dbReference>
<dbReference type="Pfam" id="PF10091">
    <property type="entry name" value="Glycoamylase"/>
    <property type="match status" value="1"/>
</dbReference>
<feature type="transmembrane region" description="Helical" evidence="3">
    <location>
        <begin position="834"/>
        <end position="860"/>
    </location>
</feature>
<evidence type="ECO:0000313" key="7">
    <source>
        <dbReference type="EMBL" id="TAA28348.1"/>
    </source>
</evidence>
<gene>
    <name evidence="7" type="ORF">EA660_01815</name>
</gene>
<feature type="domain" description="Glycosyl hydrolase 94 catalytic" evidence="6">
    <location>
        <begin position="2397"/>
        <end position="2822"/>
    </location>
</feature>
<dbReference type="EMBL" id="SHMC01000001">
    <property type="protein sequence ID" value="TAA28348.1"/>
    <property type="molecule type" value="Genomic_DNA"/>
</dbReference>
<dbReference type="CDD" id="cd11756">
    <property type="entry name" value="GH94N_ChvB_NdvB_1_like"/>
    <property type="match status" value="1"/>
</dbReference>
<dbReference type="InterPro" id="IPR037824">
    <property type="entry name" value="GH94N_2_NdvB"/>
</dbReference>
<dbReference type="Gene3D" id="2.60.420.10">
    <property type="entry name" value="Maltose phosphorylase, domain 3"/>
    <property type="match status" value="1"/>
</dbReference>
<keyword evidence="3" id="KW-1133">Transmembrane helix</keyword>
<feature type="domain" description="Glycosyl hydrolase 94 supersandwich" evidence="4">
    <location>
        <begin position="2106"/>
        <end position="2382"/>
    </location>
</feature>
<dbReference type="InterPro" id="IPR019282">
    <property type="entry name" value="Glycoamylase-like_cons_dom"/>
</dbReference>
<dbReference type="InterPro" id="IPR012341">
    <property type="entry name" value="6hp_glycosidase-like_sf"/>
</dbReference>
<feature type="transmembrane region" description="Helical" evidence="3">
    <location>
        <begin position="452"/>
        <end position="475"/>
    </location>
</feature>
<dbReference type="Gene3D" id="1.50.10.10">
    <property type="match status" value="1"/>
</dbReference>
<dbReference type="Pfam" id="PF17167">
    <property type="entry name" value="Glyco_hydro_94"/>
    <property type="match status" value="1"/>
</dbReference>
<dbReference type="SUPFAM" id="SSF48208">
    <property type="entry name" value="Six-hairpin glycosidases"/>
    <property type="match status" value="1"/>
</dbReference>
<feature type="transmembrane region" description="Helical" evidence="3">
    <location>
        <begin position="423"/>
        <end position="446"/>
    </location>
</feature>
<evidence type="ECO:0000259" key="6">
    <source>
        <dbReference type="Pfam" id="PF17167"/>
    </source>
</evidence>
<organism evidence="7 8">
    <name type="scientific">Pseudoxanthomonas winnipegensis</name>
    <dbReference type="NCBI Taxonomy" id="2480810"/>
    <lineage>
        <taxon>Bacteria</taxon>
        <taxon>Pseudomonadati</taxon>
        <taxon>Pseudomonadota</taxon>
        <taxon>Gammaproteobacteria</taxon>
        <taxon>Lysobacterales</taxon>
        <taxon>Lysobacteraceae</taxon>
        <taxon>Pseudoxanthomonas</taxon>
    </lineage>
</organism>
<feature type="domain" description="Glycosyl hydrolase 94 supersandwich" evidence="4">
    <location>
        <begin position="1581"/>
        <end position="1855"/>
    </location>
</feature>
<dbReference type="InterPro" id="IPR011013">
    <property type="entry name" value="Gal_mutarotase_sf_dom"/>
</dbReference>
<proteinExistence type="predicted"/>
<dbReference type="CDD" id="cd11753">
    <property type="entry name" value="GH94N_ChvB_NdvB_2_like"/>
    <property type="match status" value="1"/>
</dbReference>
<dbReference type="GO" id="GO:0016757">
    <property type="term" value="F:glycosyltransferase activity"/>
    <property type="evidence" value="ECO:0007669"/>
    <property type="project" value="UniProtKB-KW"/>
</dbReference>
<keyword evidence="3" id="KW-0812">Transmembrane</keyword>
<dbReference type="SUPFAM" id="SSF74650">
    <property type="entry name" value="Galactose mutarotase-like"/>
    <property type="match status" value="2"/>
</dbReference>
<dbReference type="OrthoDB" id="9769991at2"/>
<dbReference type="InterPro" id="IPR008928">
    <property type="entry name" value="6-hairpin_glycosidase_sf"/>
</dbReference>
<reference evidence="7 8" key="1">
    <citation type="submission" date="2019-02" db="EMBL/GenBank/DDBJ databases">
        <title>WGS of Pseudoxanthomonas species novum from clinical isolates.</title>
        <authorList>
            <person name="Bernier A.-M."/>
            <person name="Bernard K."/>
            <person name="Vachon A."/>
        </authorList>
    </citation>
    <scope>NUCLEOTIDE SEQUENCE [LARGE SCALE GENOMIC DNA]</scope>
    <source>
        <strain evidence="7 8">NML171200</strain>
    </source>
</reference>
<accession>A0A4Q8LH05</accession>
<evidence type="ECO:0000256" key="2">
    <source>
        <dbReference type="ARBA" id="ARBA00022679"/>
    </source>
</evidence>
<feature type="domain" description="Glycoamylase-like" evidence="5">
    <location>
        <begin position="1329"/>
        <end position="1525"/>
    </location>
</feature>
<dbReference type="InterPro" id="IPR033432">
    <property type="entry name" value="GH94_catalytic"/>
</dbReference>
<evidence type="ECO:0000256" key="3">
    <source>
        <dbReference type="SAM" id="Phobius"/>
    </source>
</evidence>
<dbReference type="SMART" id="SM01068">
    <property type="entry name" value="CBM_X"/>
    <property type="match status" value="2"/>
</dbReference>
<name>A0A4Q8LH05_9GAMM</name>
<comment type="caution">
    <text evidence="7">The sequence shown here is derived from an EMBL/GenBank/DDBJ whole genome shotgun (WGS) entry which is preliminary data.</text>
</comment>
<sequence length="2900" mass="319526">MRAGWRRQSRRILRRLLVAWRRGRHDTAVRSATPEPPLRAQLLNAAQMEQLGRRLAQQHTLQAGQGPERMLTRLAENGAVLEGAVQALDAFARDKLPMVPAGEWLLDNYYLIDEQVRLARRHLPSGYSRALPALASGRSAGLPRVYDLAMQAVSHGDGQVDAHTLERLVGGYQQEQALSIGELWAVPIMLRLAVIENLRRIAARITRDVGDHRLAQAWARRMAEAAQRAPKDVVLVLADMLRSQPPVRGAFVSELLRHLRGGNFATHMPIDWLEQWVAESGRSLDAVVQRESIRQAAAQASIRNSIVSLRFITSLDWRGFVERCSVIEHLLRQDPDGTYPAMDFASRDQYRRVVETMARRAGRPEGEIAAMVLERARASAADAPAGRGHVGWWLLGDGAREIARALAGRGWRRLLPDARPVPLIAYAGPIAVFAALFAAGLLASTLVQPLPAWGWVAGAAVLALLAFSELGVALVNWTASNLVTPHPLPSLDYQSGIPAQARTLVVVPSMIPDTEAVDELVDALEVRFLANRGPHLHFGLLTDFADAAQEHLPQDAAVLAHAQARIAALNARHGQGRDVAEGELFYLFHRPRQWNAREGRWMGLERKRGKLAALNALLREGDAAPFSCIVGRVEVLRGVRYVITLDADTQLPLESARALVGTMAHPLNRPLVDAATRKVVRGYGILQPGLGSAMALRSRYARMFGSEAGIDPYTRTISDVYQDLFAEGSFVGKGIYEVEAFEQVLAGRMPDDAILSHDLLEGCYARAGLVSQVRLYEDYPERYFADAKRRQRWVRGDWQLLPWLLPRVPTARGWERSPLSWLSRGKLADNLRRSLVPIAVLTLLVAGWCVVPAPLVWTLWLLCPWWLPPLLAALRDALAGPGELPLDAHLSLLRTRTLRELRRAAVTFACLPHQAGSNALAIVRTLWRLAVSRRHLLQWNVSRDVERSVRGEMPEVALMWPVTAFAAVVLVAVALLQPGALPAAVPCLALWAASPWLMGWLSRRPPPASTHLGDEQRRFLGQLARRTWAFFETWVGPQEHWLPPDNLQEHPAQVLARRTSPTNIGLSLLANLSAWDLGYLQLPGVLARVRGTLDTLGRLERHRGHLYNWYATDTLRPLAPRYVSTVDSGNLTGHLLTLRQGLLQLADAPLLAPKTFDGLADTLGVLEDDAGRAGLGEALAAPLRAFADALQPLCADAALPAPQRLALTRTLLERAQALDAAATQAALPRAPIDWPARLLEACQSALAMLEQASTTPTGEDGAQATLRALADAEPGGLAARQLEALEALAELAARHAEQDYRFLYDPAQRMLSIGYNVDESRLDAGFYDLLASEARLGCFVAIAQGQLPQESWFALGRLLTEGGGEPVLVSWSGSMFEYLMPQLVMPSYPGSLLDQTARGVIQAQIEYGQARQIPWGVSESGYNAVDVNMNYQYRAFGVPGLGLKRGLAQDAVIAPYATVMALMVDPPAALENLRTMAAQGFSGAFGMYEAVDYTAERLPRGERHVVIRSYMAHHQGMALLSLDYLLVEQPMQKRFAADPALRAALLLLQERMPVAGVVPAHESETPGPADGAAAAAGPQLRILRDPDGPRPEVQLLSNGRYHAMLTVAGGGYARLEGTALTRWREDPTRDAYGSFCYLRDAESGEYWSAAYQPTCVRTQHFEAIFSQAKAEFRVRHRGIDSHLEIAVSAEDDIELRRLRLKNRARHPRTVEVTTYAEVVLQAPRADEAHPAFGNLFVQTRILAGKQAIVCRRRAREAGERPPQLLHLVAAHDCDIEQISYETDRVRFIGRGRSAARPLAMERLALDNSEGSVLDPIVAIRVRITLQPGQQALLDLVTGVGEDESACDALIEKYRDRRLADRVFDLAWTHSQVVHRQINAHEADVQVYERLAALVLQPDPVLRADADTLRQNRRAQPALWSQAISGDLPIVLLQVSDVDHLPLVEQVVQAHQYWRLKGLETDLVIWNESQAGYRQQLQEQILALLARDQRAEVLERRGGIFVRAAQQLGQEDRVLLLSVARVVLTDRAGTLAEQVDRLPVLEREPPAPLPAPAPRPAAWRAGEDAVAGLPPALQTDPADEDPWPFEPLQGGPLQFDNGTGGFSADGREYVITVAPGRPTPAPWSNLLANPVLGAVVTESGAGYSWGENAHEYRLTPWDNDPVCDSSGEAFYLRDEDSGHLWSPTPLPCPGSGAYRVRHGFGYSVFEHVEDGIHSELWLYVDAELAVKYSVLRLRNLSDRARRLSATGYVEWVLADLRSRSQMHLITDVDLASGVLTARNPFNGDFEGRCAFFDVDAGVNPEDGTLLRQFTADRLEFLGRNGSLAAPAGLRREGLSGRFGPALDACAALQVPIALEAGSSFETTFRLGMAADVGAALELARRTRGAGAAHDALDRVRIHWRGVLGGIRVETPDPAFDLLANGWLLYQVIASRYFGRSGFYQSGGAWGFRDQLQDCMAMVHALPQVAREHLLRAAAQQFPQGDAMHWWHPPTGRGVRTRCSDDYLWLPLATCRYLDVTQDWGVLEARARFVEGRPVNDDEESYYDLPVVSAGDASLYEHCVLALRRGCRLLGERGLPLMGTGDWNDGMNKVGEHGRGESVWLGFFLIHVLKAFVPVARRRGETAFADWCQAQADTLAARIEEHAWDGGWYRRAWFDDGTPLGASQAQECRIDSISQSWAVLSGAGQAPRVQQAMTALDTHLVKPEAGIIQLLDPPFDRHGPDPGYIRGYVPGVRENGGQYTHAAVWTVMAFAELGQVERAWQLLEMINPIHHARDAQGVARYRVEPYVMAADVYAVGDHAGSGGWTWYTGSAGWMYRLLLESLLGLRRQGDTLLLEPRVPTGWKHFSLQYAAGQATYAITVRYGDVAAPSLSVDGVRQPDNCLSLHDDGAVHQVQIDLPRGSP</sequence>
<dbReference type="PANTHER" id="PTHR37469">
    <property type="entry name" value="CELLOBIONIC ACID PHOSPHORYLASE-RELATED"/>
    <property type="match status" value="1"/>
</dbReference>
<evidence type="ECO:0000313" key="8">
    <source>
        <dbReference type="Proteomes" id="UP000292627"/>
    </source>
</evidence>
<dbReference type="PANTHER" id="PTHR37469:SF2">
    <property type="entry name" value="CELLOBIONIC ACID PHOSPHORYLASE"/>
    <property type="match status" value="1"/>
</dbReference>
<keyword evidence="1" id="KW-0328">Glycosyltransferase</keyword>
<dbReference type="Gene3D" id="1.50.10.140">
    <property type="match status" value="2"/>
</dbReference>
<protein>
    <submittedName>
        <fullName evidence="7">Cyclic beta 1-2 glucan synthetase</fullName>
    </submittedName>
</protein>
<dbReference type="Gene3D" id="2.70.98.40">
    <property type="entry name" value="Glycoside hydrolase, family 65, N-terminal domain"/>
    <property type="match status" value="2"/>
</dbReference>
<evidence type="ECO:0000256" key="1">
    <source>
        <dbReference type="ARBA" id="ARBA00022676"/>
    </source>
</evidence>
<dbReference type="Pfam" id="PF06165">
    <property type="entry name" value="GH94_b-supersand"/>
    <property type="match status" value="2"/>
</dbReference>
<dbReference type="GO" id="GO:0005975">
    <property type="term" value="P:carbohydrate metabolic process"/>
    <property type="evidence" value="ECO:0007669"/>
    <property type="project" value="InterPro"/>
</dbReference>
<dbReference type="InterPro" id="IPR010383">
    <property type="entry name" value="Glyco_hydrolase_94_b-supersand"/>
</dbReference>
<evidence type="ECO:0000259" key="5">
    <source>
        <dbReference type="Pfam" id="PF10091"/>
    </source>
</evidence>